<reference evidence="2" key="1">
    <citation type="submission" date="2021-02" db="EMBL/GenBank/DDBJ databases">
        <authorList>
            <person name="Dougan E. K."/>
            <person name="Rhodes N."/>
            <person name="Thang M."/>
            <person name="Chan C."/>
        </authorList>
    </citation>
    <scope>NUCLEOTIDE SEQUENCE</scope>
</reference>
<comment type="caution">
    <text evidence="2">The sequence shown here is derived from an EMBL/GenBank/DDBJ whole genome shotgun (WGS) entry which is preliminary data.</text>
</comment>
<evidence type="ECO:0000313" key="3">
    <source>
        <dbReference type="Proteomes" id="UP000626109"/>
    </source>
</evidence>
<dbReference type="AlphaFoldDB" id="A0A813IA32"/>
<evidence type="ECO:0000313" key="2">
    <source>
        <dbReference type="EMBL" id="CAE8647506.1"/>
    </source>
</evidence>
<keyword evidence="1" id="KW-0732">Signal</keyword>
<evidence type="ECO:0000256" key="1">
    <source>
        <dbReference type="SAM" id="SignalP"/>
    </source>
</evidence>
<gene>
    <name evidence="2" type="ORF">PGLA2088_LOCUS5741</name>
</gene>
<sequence length="175" mass="19865">MIQTYFSLFVVSIQFLVFTAASGDDIEPLKVNAGEWGHTVRDGIRLAAWRSPARRRQDMRGIENGIDREATLVRLRSSRTCPLQKGVLRAILAGAFWIQNRAHRARQAATSTCSHCKSGVEDHHHLWWRCPVWNEIRQRHGLYGHGVAASWPSQPAALCLSAPKMFFLHRAALWI</sequence>
<feature type="signal peptide" evidence="1">
    <location>
        <begin position="1"/>
        <end position="23"/>
    </location>
</feature>
<accession>A0A813IA32</accession>
<feature type="chain" id="PRO_5032351630" evidence="1">
    <location>
        <begin position="24"/>
        <end position="175"/>
    </location>
</feature>
<name>A0A813IA32_POLGL</name>
<dbReference type="Proteomes" id="UP000626109">
    <property type="component" value="Unassembled WGS sequence"/>
</dbReference>
<dbReference type="EMBL" id="CAJNNW010005532">
    <property type="protein sequence ID" value="CAE8647506.1"/>
    <property type="molecule type" value="Genomic_DNA"/>
</dbReference>
<protein>
    <submittedName>
        <fullName evidence="2">Uncharacterized protein</fullName>
    </submittedName>
</protein>
<organism evidence="2 3">
    <name type="scientific">Polarella glacialis</name>
    <name type="common">Dinoflagellate</name>
    <dbReference type="NCBI Taxonomy" id="89957"/>
    <lineage>
        <taxon>Eukaryota</taxon>
        <taxon>Sar</taxon>
        <taxon>Alveolata</taxon>
        <taxon>Dinophyceae</taxon>
        <taxon>Suessiales</taxon>
        <taxon>Suessiaceae</taxon>
        <taxon>Polarella</taxon>
    </lineage>
</organism>
<proteinExistence type="predicted"/>